<organism evidence="2 3">
    <name type="scientific">Comamonas squillarum</name>
    <dbReference type="NCBI Taxonomy" id="2977320"/>
    <lineage>
        <taxon>Bacteria</taxon>
        <taxon>Pseudomonadati</taxon>
        <taxon>Pseudomonadota</taxon>
        <taxon>Betaproteobacteria</taxon>
        <taxon>Burkholderiales</taxon>
        <taxon>Comamonadaceae</taxon>
        <taxon>Comamonas</taxon>
    </lineage>
</organism>
<dbReference type="EMBL" id="CP104377">
    <property type="protein sequence ID" value="UXC17793.1"/>
    <property type="molecule type" value="Genomic_DNA"/>
</dbReference>
<dbReference type="PANTHER" id="PTHR36234:SF5">
    <property type="entry name" value="LYSYL ENDOPEPTIDASE"/>
    <property type="match status" value="1"/>
</dbReference>
<dbReference type="RefSeq" id="WP_260718782.1">
    <property type="nucleotide sequence ID" value="NZ_CP104377.1"/>
</dbReference>
<dbReference type="Pfam" id="PF13365">
    <property type="entry name" value="Trypsin_2"/>
    <property type="match status" value="1"/>
</dbReference>
<dbReference type="Gene3D" id="2.40.10.10">
    <property type="entry name" value="Trypsin-like serine proteases"/>
    <property type="match status" value="2"/>
</dbReference>
<accession>A0ABY5ZWE8</accession>
<reference evidence="2" key="1">
    <citation type="submission" date="2022-09" db="EMBL/GenBank/DDBJ databases">
        <title>Bacterial diversity in gut of crayfish and pufferfish.</title>
        <authorList>
            <person name="Huang Y."/>
        </authorList>
    </citation>
    <scope>NUCLEOTIDE SEQUENCE</scope>
    <source>
        <strain evidence="2">PR12</strain>
    </source>
</reference>
<dbReference type="InterPro" id="IPR001254">
    <property type="entry name" value="Trypsin_dom"/>
</dbReference>
<evidence type="ECO:0000313" key="2">
    <source>
        <dbReference type="EMBL" id="UXC17793.1"/>
    </source>
</evidence>
<proteinExistence type="predicted"/>
<sequence>MRYLKYAVFGLLWTTGMVVAQPTTYILDPVVLPESATKSSPLVPVPLGTRVQTHFVVLPELEMQQSLAAEETSGPALQIGAARAVDATASVAQTQLAMQWTALPSGQQVAAINIQATGAYGLRAGVLVERLPDDALLRIYSQEHPDAIVERSGAQINAVLAQNQGAGESGAPASTWWTPDVGAGDTTVEVVLPAGMPAEALRISIPLVSHIFYNLSLPTDVEAATVEAAAVGAADMDLAGTTQANPLESCRMNVSCTSNYQSERNAVAQMVYTRENGQSYLCTGTLLNNPKADFVPYFLTANHCISTQSVASTLQTRWFYHASSCNSGVPSAQSARRSAGATLLHATATTDSALLRLNDMPPAGVSYAGWDASNLAPKGHAIYGLHHPGGDLLKYSVGAVANHARCQSTGSSTFSCSGGDANGGFYSVSWSQGRTEGGSSGSALFNDGRVIGTLYGGSSRCQAPRGLSYYGRFDKFFADGASHWLGN</sequence>
<gene>
    <name evidence="2" type="ORF">N4T19_19165</name>
</gene>
<dbReference type="InterPro" id="IPR043504">
    <property type="entry name" value="Peptidase_S1_PA_chymotrypsin"/>
</dbReference>
<dbReference type="PANTHER" id="PTHR36234">
    <property type="entry name" value="LYSYL ENDOPEPTIDASE"/>
    <property type="match status" value="1"/>
</dbReference>
<keyword evidence="3" id="KW-1185">Reference proteome</keyword>
<feature type="domain" description="Peptidase S1" evidence="1">
    <location>
        <begin position="238"/>
        <end position="487"/>
    </location>
</feature>
<dbReference type="Proteomes" id="UP001058290">
    <property type="component" value="Chromosome"/>
</dbReference>
<dbReference type="InterPro" id="IPR009003">
    <property type="entry name" value="Peptidase_S1_PA"/>
</dbReference>
<keyword evidence="2" id="KW-0645">Protease</keyword>
<protein>
    <submittedName>
        <fullName evidence="2">Serine protease</fullName>
    </submittedName>
</protein>
<dbReference type="GO" id="GO:0008233">
    <property type="term" value="F:peptidase activity"/>
    <property type="evidence" value="ECO:0007669"/>
    <property type="project" value="UniProtKB-KW"/>
</dbReference>
<name>A0ABY5ZWE8_9BURK</name>
<dbReference type="PROSITE" id="PS50240">
    <property type="entry name" value="TRYPSIN_DOM"/>
    <property type="match status" value="1"/>
</dbReference>
<dbReference type="GO" id="GO:0006508">
    <property type="term" value="P:proteolysis"/>
    <property type="evidence" value="ECO:0007669"/>
    <property type="project" value="UniProtKB-KW"/>
</dbReference>
<evidence type="ECO:0000259" key="1">
    <source>
        <dbReference type="PROSITE" id="PS50240"/>
    </source>
</evidence>
<evidence type="ECO:0000313" key="3">
    <source>
        <dbReference type="Proteomes" id="UP001058290"/>
    </source>
</evidence>
<dbReference type="SUPFAM" id="SSF50494">
    <property type="entry name" value="Trypsin-like serine proteases"/>
    <property type="match status" value="1"/>
</dbReference>
<keyword evidence="2" id="KW-0378">Hydrolase</keyword>